<feature type="compositionally biased region" description="Basic residues" evidence="1">
    <location>
        <begin position="10"/>
        <end position="20"/>
    </location>
</feature>
<dbReference type="AlphaFoldDB" id="A0A0D9XCY1"/>
<dbReference type="EnsemblPlants" id="LPERR09G05030.1">
    <property type="protein sequence ID" value="LPERR09G05030.1"/>
    <property type="gene ID" value="LPERR09G05030"/>
</dbReference>
<feature type="compositionally biased region" description="Basic residues" evidence="1">
    <location>
        <begin position="44"/>
        <end position="54"/>
    </location>
</feature>
<feature type="region of interest" description="Disordered" evidence="1">
    <location>
        <begin position="1"/>
        <end position="55"/>
    </location>
</feature>
<dbReference type="Gramene" id="LPERR09G05030.1">
    <property type="protein sequence ID" value="LPERR09G05030.1"/>
    <property type="gene ID" value="LPERR09G05030"/>
</dbReference>
<proteinExistence type="predicted"/>
<reference evidence="2" key="3">
    <citation type="submission" date="2015-04" db="UniProtKB">
        <authorList>
            <consortium name="EnsemblPlants"/>
        </authorList>
    </citation>
    <scope>IDENTIFICATION</scope>
</reference>
<reference evidence="3" key="2">
    <citation type="submission" date="2013-12" db="EMBL/GenBank/DDBJ databases">
        <authorList>
            <person name="Yu Y."/>
            <person name="Lee S."/>
            <person name="de Baynast K."/>
            <person name="Wissotski M."/>
            <person name="Liu L."/>
            <person name="Talag J."/>
            <person name="Goicoechea J."/>
            <person name="Angelova A."/>
            <person name="Jetty R."/>
            <person name="Kudrna D."/>
            <person name="Golser W."/>
            <person name="Rivera L."/>
            <person name="Zhang J."/>
            <person name="Wing R."/>
        </authorList>
    </citation>
    <scope>NUCLEOTIDE SEQUENCE</scope>
</reference>
<dbReference type="HOGENOM" id="CLU_1987298_0_0_1"/>
<feature type="compositionally biased region" description="Low complexity" evidence="1">
    <location>
        <begin position="21"/>
        <end position="33"/>
    </location>
</feature>
<organism evidence="2 3">
    <name type="scientific">Leersia perrieri</name>
    <dbReference type="NCBI Taxonomy" id="77586"/>
    <lineage>
        <taxon>Eukaryota</taxon>
        <taxon>Viridiplantae</taxon>
        <taxon>Streptophyta</taxon>
        <taxon>Embryophyta</taxon>
        <taxon>Tracheophyta</taxon>
        <taxon>Spermatophyta</taxon>
        <taxon>Magnoliopsida</taxon>
        <taxon>Liliopsida</taxon>
        <taxon>Poales</taxon>
        <taxon>Poaceae</taxon>
        <taxon>BOP clade</taxon>
        <taxon>Oryzoideae</taxon>
        <taxon>Oryzeae</taxon>
        <taxon>Oryzinae</taxon>
        <taxon>Leersia</taxon>
    </lineage>
</organism>
<evidence type="ECO:0000313" key="2">
    <source>
        <dbReference type="EnsemblPlants" id="LPERR09G05030.1"/>
    </source>
</evidence>
<keyword evidence="3" id="KW-1185">Reference proteome</keyword>
<reference evidence="2 3" key="1">
    <citation type="submission" date="2012-08" db="EMBL/GenBank/DDBJ databases">
        <title>Oryza genome evolution.</title>
        <authorList>
            <person name="Wing R.A."/>
        </authorList>
    </citation>
    <scope>NUCLEOTIDE SEQUENCE</scope>
</reference>
<sequence>CYLAQQKSSRSNKGRLRRSARSATTRRPGATRAAGRRVGERPTGHRRAWRRRGRTTTGRCSHVFLVVKLDAFKWRKYWRWSRFLWKRLTGLVLLLLVQVELEEKYHQVEGAGEGEGRVWLNGLGPE</sequence>
<name>A0A0D9XCY1_9ORYZ</name>
<protein>
    <submittedName>
        <fullName evidence="2">Uncharacterized protein</fullName>
    </submittedName>
</protein>
<evidence type="ECO:0000256" key="1">
    <source>
        <dbReference type="SAM" id="MobiDB-lite"/>
    </source>
</evidence>
<accession>A0A0D9XCY1</accession>
<evidence type="ECO:0000313" key="3">
    <source>
        <dbReference type="Proteomes" id="UP000032180"/>
    </source>
</evidence>
<dbReference type="Proteomes" id="UP000032180">
    <property type="component" value="Chromosome 9"/>
</dbReference>